<comment type="caution">
    <text evidence="2">The sequence shown here is derived from an EMBL/GenBank/DDBJ whole genome shotgun (WGS) entry which is preliminary data.</text>
</comment>
<protein>
    <submittedName>
        <fullName evidence="2">Uncharacterized protein</fullName>
    </submittedName>
</protein>
<reference evidence="2" key="1">
    <citation type="submission" date="2020-11" db="EMBL/GenBank/DDBJ databases">
        <authorList>
            <consortium name="DOE Joint Genome Institute"/>
            <person name="Ahrendt S."/>
            <person name="Riley R."/>
            <person name="Andreopoulos W."/>
            <person name="Labutti K."/>
            <person name="Pangilinan J."/>
            <person name="Ruiz-Duenas F.J."/>
            <person name="Barrasa J.M."/>
            <person name="Sanchez-Garcia M."/>
            <person name="Camarero S."/>
            <person name="Miyauchi S."/>
            <person name="Serrano A."/>
            <person name="Linde D."/>
            <person name="Babiker R."/>
            <person name="Drula E."/>
            <person name="Ayuso-Fernandez I."/>
            <person name="Pacheco R."/>
            <person name="Padilla G."/>
            <person name="Ferreira P."/>
            <person name="Barriuso J."/>
            <person name="Kellner H."/>
            <person name="Castanera R."/>
            <person name="Alfaro M."/>
            <person name="Ramirez L."/>
            <person name="Pisabarro A.G."/>
            <person name="Kuo A."/>
            <person name="Tritt A."/>
            <person name="Lipzen A."/>
            <person name="He G."/>
            <person name="Yan M."/>
            <person name="Ng V."/>
            <person name="Cullen D."/>
            <person name="Martin F."/>
            <person name="Rosso M.-N."/>
            <person name="Henrissat B."/>
            <person name="Hibbett D."/>
            <person name="Martinez A.T."/>
            <person name="Grigoriev I.V."/>
        </authorList>
    </citation>
    <scope>NUCLEOTIDE SEQUENCE</scope>
    <source>
        <strain evidence="2">AH 40177</strain>
    </source>
</reference>
<evidence type="ECO:0000256" key="1">
    <source>
        <dbReference type="SAM" id="Phobius"/>
    </source>
</evidence>
<keyword evidence="3" id="KW-1185">Reference proteome</keyword>
<evidence type="ECO:0000313" key="3">
    <source>
        <dbReference type="Proteomes" id="UP000772434"/>
    </source>
</evidence>
<feature type="transmembrane region" description="Helical" evidence="1">
    <location>
        <begin position="62"/>
        <end position="85"/>
    </location>
</feature>
<sequence>MGSSITRIHDTYPEVKHGGGTSIIQAELVTVWLPNTMEEVPAEGKGPQVLQNPKRMRRLGRALWSAAAYGSALVVVAFDTAVHFVLGIPTFVYTFLLGLVISTSAELAFGSLTRVRISFKKIPETFKTFMAVHLTIPADPKDEDLPFPNGESIKLANFSSNIDPLGQAVPGIYRPWYYQIGSTKVW</sequence>
<organism evidence="2 3">
    <name type="scientific">Rhodocollybia butyracea</name>
    <dbReference type="NCBI Taxonomy" id="206335"/>
    <lineage>
        <taxon>Eukaryota</taxon>
        <taxon>Fungi</taxon>
        <taxon>Dikarya</taxon>
        <taxon>Basidiomycota</taxon>
        <taxon>Agaricomycotina</taxon>
        <taxon>Agaricomycetes</taxon>
        <taxon>Agaricomycetidae</taxon>
        <taxon>Agaricales</taxon>
        <taxon>Marasmiineae</taxon>
        <taxon>Omphalotaceae</taxon>
        <taxon>Rhodocollybia</taxon>
    </lineage>
</organism>
<dbReference type="AlphaFoldDB" id="A0A9P5P9K8"/>
<dbReference type="Proteomes" id="UP000772434">
    <property type="component" value="Unassembled WGS sequence"/>
</dbReference>
<gene>
    <name evidence="2" type="ORF">BDP27DRAFT_1500681</name>
</gene>
<keyword evidence="1" id="KW-0472">Membrane</keyword>
<dbReference type="EMBL" id="JADNRY010000300">
    <property type="protein sequence ID" value="KAF9059458.1"/>
    <property type="molecule type" value="Genomic_DNA"/>
</dbReference>
<proteinExistence type="predicted"/>
<feature type="transmembrane region" description="Helical" evidence="1">
    <location>
        <begin position="91"/>
        <end position="112"/>
    </location>
</feature>
<accession>A0A9P5P9K8</accession>
<keyword evidence="1" id="KW-0812">Transmembrane</keyword>
<keyword evidence="1" id="KW-1133">Transmembrane helix</keyword>
<name>A0A9P5P9K8_9AGAR</name>
<evidence type="ECO:0000313" key="2">
    <source>
        <dbReference type="EMBL" id="KAF9059458.1"/>
    </source>
</evidence>